<dbReference type="InterPro" id="IPR036388">
    <property type="entry name" value="WH-like_DNA-bd_sf"/>
</dbReference>
<gene>
    <name evidence="2" type="ORF">FBQ73_15425</name>
</gene>
<evidence type="ECO:0000313" key="2">
    <source>
        <dbReference type="EMBL" id="TLX42227.1"/>
    </source>
</evidence>
<dbReference type="SMART" id="SM00347">
    <property type="entry name" value="HTH_MARR"/>
    <property type="match status" value="1"/>
</dbReference>
<comment type="caution">
    <text evidence="2">The sequence shown here is derived from an EMBL/GenBank/DDBJ whole genome shotgun (WGS) entry which is preliminary data.</text>
</comment>
<dbReference type="SUPFAM" id="SSF46785">
    <property type="entry name" value="Winged helix' DNA-binding domain"/>
    <property type="match status" value="1"/>
</dbReference>
<dbReference type="OrthoDB" id="8255121at2"/>
<name>A0A6C1KFB0_XANAU</name>
<dbReference type="AlphaFoldDB" id="A0A6C1KFB0"/>
<dbReference type="EMBL" id="VAUP01000031">
    <property type="protein sequence ID" value="TLX42227.1"/>
    <property type="molecule type" value="Genomic_DNA"/>
</dbReference>
<sequence length="195" mass="21127">MPQSTSKVRRRLPLTASRAALLVNGSDLEFREMVHNMLAFAAALQEVRNRLGGLIGLSGTQYTILNSIARLSRGTPELGVNALAEHLHLSGAFVTIEVNKLVQAGLVTKVPNPDDRRRVVLAVTVEAERRLAELTRVQVPANDALFEPLSAADFKALRAIIAKLAGTGERTLRLIEYLAPKGTLDDVADHLPPVV</sequence>
<protein>
    <submittedName>
        <fullName evidence="2">Winged helix-turn-helix transcriptional regulator</fullName>
    </submittedName>
</protein>
<dbReference type="GO" id="GO:0003700">
    <property type="term" value="F:DNA-binding transcription factor activity"/>
    <property type="evidence" value="ECO:0007669"/>
    <property type="project" value="InterPro"/>
</dbReference>
<accession>A0A6C1KFB0</accession>
<dbReference type="GO" id="GO:0006950">
    <property type="term" value="P:response to stress"/>
    <property type="evidence" value="ECO:0007669"/>
    <property type="project" value="TreeGrafter"/>
</dbReference>
<reference evidence="2 3" key="1">
    <citation type="submission" date="2019-05" db="EMBL/GenBank/DDBJ databases">
        <authorList>
            <person name="Zhou X."/>
        </authorList>
    </citation>
    <scope>NUCLEOTIDE SEQUENCE [LARGE SCALE GENOMIC DNA]</scope>
    <source>
        <strain evidence="2 3">DSM 432</strain>
    </source>
</reference>
<dbReference type="PANTHER" id="PTHR33164:SF101">
    <property type="entry name" value="TRANSCRIPTIONAL REPRESSOR MPRA"/>
    <property type="match status" value="1"/>
</dbReference>
<evidence type="ECO:0000259" key="1">
    <source>
        <dbReference type="PROSITE" id="PS50995"/>
    </source>
</evidence>
<dbReference type="Proteomes" id="UP000305131">
    <property type="component" value="Unassembled WGS sequence"/>
</dbReference>
<dbReference type="InterPro" id="IPR000835">
    <property type="entry name" value="HTH_MarR-typ"/>
</dbReference>
<dbReference type="PROSITE" id="PS50995">
    <property type="entry name" value="HTH_MARR_2"/>
    <property type="match status" value="1"/>
</dbReference>
<dbReference type="PANTHER" id="PTHR33164">
    <property type="entry name" value="TRANSCRIPTIONAL REGULATOR, MARR FAMILY"/>
    <property type="match status" value="1"/>
</dbReference>
<dbReference type="Pfam" id="PF12802">
    <property type="entry name" value="MarR_2"/>
    <property type="match status" value="1"/>
</dbReference>
<evidence type="ECO:0000313" key="3">
    <source>
        <dbReference type="Proteomes" id="UP000305131"/>
    </source>
</evidence>
<feature type="domain" description="HTH marR-type" evidence="1">
    <location>
        <begin position="30"/>
        <end position="166"/>
    </location>
</feature>
<organism evidence="2 3">
    <name type="scientific">Xanthobacter autotrophicus</name>
    <dbReference type="NCBI Taxonomy" id="280"/>
    <lineage>
        <taxon>Bacteria</taxon>
        <taxon>Pseudomonadati</taxon>
        <taxon>Pseudomonadota</taxon>
        <taxon>Alphaproteobacteria</taxon>
        <taxon>Hyphomicrobiales</taxon>
        <taxon>Xanthobacteraceae</taxon>
        <taxon>Xanthobacter</taxon>
    </lineage>
</organism>
<proteinExistence type="predicted"/>
<dbReference type="Gene3D" id="1.10.10.10">
    <property type="entry name" value="Winged helix-like DNA-binding domain superfamily/Winged helix DNA-binding domain"/>
    <property type="match status" value="1"/>
</dbReference>
<dbReference type="InterPro" id="IPR039422">
    <property type="entry name" value="MarR/SlyA-like"/>
</dbReference>
<dbReference type="InterPro" id="IPR036390">
    <property type="entry name" value="WH_DNA-bd_sf"/>
</dbReference>